<evidence type="ECO:0000259" key="5">
    <source>
        <dbReference type="Pfam" id="PF00456"/>
    </source>
</evidence>
<proteinExistence type="inferred from homology"/>
<evidence type="ECO:0000256" key="3">
    <source>
        <dbReference type="ARBA" id="ARBA00023052"/>
    </source>
</evidence>
<evidence type="ECO:0000256" key="4">
    <source>
        <dbReference type="SAM" id="MobiDB-lite"/>
    </source>
</evidence>
<evidence type="ECO:0000256" key="1">
    <source>
        <dbReference type="ARBA" id="ARBA00001964"/>
    </source>
</evidence>
<feature type="domain" description="Transketolase N-terminal" evidence="5">
    <location>
        <begin position="49"/>
        <end position="237"/>
    </location>
</feature>
<dbReference type="Pfam" id="PF00456">
    <property type="entry name" value="Transketolase_N"/>
    <property type="match status" value="1"/>
</dbReference>
<dbReference type="PANTHER" id="PTHR47514:SF1">
    <property type="entry name" value="TRANSKETOLASE N-TERMINAL SECTION-RELATED"/>
    <property type="match status" value="1"/>
</dbReference>
<feature type="compositionally biased region" description="Polar residues" evidence="4">
    <location>
        <begin position="1"/>
        <end position="10"/>
    </location>
</feature>
<evidence type="ECO:0000313" key="6">
    <source>
        <dbReference type="EMBL" id="MEV4683691.1"/>
    </source>
</evidence>
<comment type="caution">
    <text evidence="6">The sequence shown here is derived from an EMBL/GenBank/DDBJ whole genome shotgun (WGS) entry which is preliminary data.</text>
</comment>
<feature type="region of interest" description="Disordered" evidence="4">
    <location>
        <begin position="1"/>
        <end position="32"/>
    </location>
</feature>
<dbReference type="InterPro" id="IPR005474">
    <property type="entry name" value="Transketolase_N"/>
</dbReference>
<protein>
    <submittedName>
        <fullName evidence="6">Transketolase</fullName>
    </submittedName>
</protein>
<organism evidence="6 7">
    <name type="scientific">Streptomyces kurssanovii</name>
    <dbReference type="NCBI Taxonomy" id="67312"/>
    <lineage>
        <taxon>Bacteria</taxon>
        <taxon>Bacillati</taxon>
        <taxon>Actinomycetota</taxon>
        <taxon>Actinomycetes</taxon>
        <taxon>Kitasatosporales</taxon>
        <taxon>Streptomycetaceae</taxon>
        <taxon>Streptomyces</taxon>
    </lineage>
</organism>
<comment type="cofactor">
    <cofactor evidence="1">
        <name>thiamine diphosphate</name>
        <dbReference type="ChEBI" id="CHEBI:58937"/>
    </cofactor>
</comment>
<dbReference type="PANTHER" id="PTHR47514">
    <property type="entry name" value="TRANSKETOLASE N-TERMINAL SECTION-RELATED"/>
    <property type="match status" value="1"/>
</dbReference>
<evidence type="ECO:0000256" key="2">
    <source>
        <dbReference type="ARBA" id="ARBA00007131"/>
    </source>
</evidence>
<dbReference type="Gene3D" id="3.40.50.970">
    <property type="match status" value="1"/>
</dbReference>
<keyword evidence="7" id="KW-1185">Reference proteome</keyword>
<keyword evidence="3" id="KW-0786">Thiamine pyrophosphate</keyword>
<dbReference type="EMBL" id="JBFAQK010000036">
    <property type="protein sequence ID" value="MEV4683691.1"/>
    <property type="molecule type" value="Genomic_DNA"/>
</dbReference>
<comment type="similarity">
    <text evidence="2">Belongs to the transketolase family.</text>
</comment>
<sequence>MTNTALSSVSADVHSDESGGLPSASRPGSSPGFRDLGRLMALMTGDEKHGPAATSTLDALWVLYDRVLRVTPATADAPERDRFLLSKGHGPMAYYAVLAAKGFFPEEWLAGFGSYDSPLGHHPDRVLVPGVEIGSGSLGHGLPLAVGTALGLRAQGLTDPRVWVLIGDAELDEGSNHEAIAYAGPAGLEQLHTLVVDNASATHGWPGGIASRFEAAGWSAQTVDGRDHEALYAAFTAPHPGRPRAVVARVEPKNA</sequence>
<name>A0ABV3HYM8_9ACTN</name>
<dbReference type="SUPFAM" id="SSF52518">
    <property type="entry name" value="Thiamin diphosphate-binding fold (THDP-binding)"/>
    <property type="match status" value="1"/>
</dbReference>
<dbReference type="Proteomes" id="UP001552521">
    <property type="component" value="Unassembled WGS sequence"/>
</dbReference>
<accession>A0ABV3HYM8</accession>
<reference evidence="6 7" key="1">
    <citation type="submission" date="2024-06" db="EMBL/GenBank/DDBJ databases">
        <title>The Natural Products Discovery Center: Release of the First 8490 Sequenced Strains for Exploring Actinobacteria Biosynthetic Diversity.</title>
        <authorList>
            <person name="Kalkreuter E."/>
            <person name="Kautsar S.A."/>
            <person name="Yang D."/>
            <person name="Bader C.D."/>
            <person name="Teijaro C.N."/>
            <person name="Fluegel L."/>
            <person name="Davis C.M."/>
            <person name="Simpson J.R."/>
            <person name="Lauterbach L."/>
            <person name="Steele A.D."/>
            <person name="Gui C."/>
            <person name="Meng S."/>
            <person name="Li G."/>
            <person name="Viehrig K."/>
            <person name="Ye F."/>
            <person name="Su P."/>
            <person name="Kiefer A.F."/>
            <person name="Nichols A."/>
            <person name="Cepeda A.J."/>
            <person name="Yan W."/>
            <person name="Fan B."/>
            <person name="Jiang Y."/>
            <person name="Adhikari A."/>
            <person name="Zheng C.-J."/>
            <person name="Schuster L."/>
            <person name="Cowan T.M."/>
            <person name="Smanski M.J."/>
            <person name="Chevrette M.G."/>
            <person name="De Carvalho L.P.S."/>
            <person name="Shen B."/>
        </authorList>
    </citation>
    <scope>NUCLEOTIDE SEQUENCE [LARGE SCALE GENOMIC DNA]</scope>
    <source>
        <strain evidence="6 7">NPDC049344</strain>
    </source>
</reference>
<dbReference type="InterPro" id="IPR029061">
    <property type="entry name" value="THDP-binding"/>
</dbReference>
<evidence type="ECO:0000313" key="7">
    <source>
        <dbReference type="Proteomes" id="UP001552521"/>
    </source>
</evidence>
<gene>
    <name evidence="6" type="ORF">AB0K36_23225</name>
</gene>